<keyword evidence="2 6" id="KW-0732">Signal</keyword>
<dbReference type="EMBL" id="CP067393">
    <property type="protein sequence ID" value="QQP84593.1"/>
    <property type="molecule type" value="Genomic_DNA"/>
</dbReference>
<comment type="subcellular location">
    <subcellularLocation>
        <location evidence="1">Cell outer membrane</location>
        <topology evidence="1">Lipid-anchor</topology>
    </subcellularLocation>
</comment>
<protein>
    <recommendedName>
        <fullName evidence="7">Glycine zipper 2TM domain-containing protein</fullName>
    </recommendedName>
</protein>
<proteinExistence type="predicted"/>
<dbReference type="PANTHER" id="PTHR35603:SF1">
    <property type="entry name" value="OUTER MEMBRANE LIPOPROTEIN SLYB"/>
    <property type="match status" value="1"/>
</dbReference>
<dbReference type="InterPro" id="IPR008816">
    <property type="entry name" value="Gly_zipper_2TM_dom"/>
</dbReference>
<evidence type="ECO:0000256" key="5">
    <source>
        <dbReference type="ARBA" id="ARBA00023288"/>
    </source>
</evidence>
<keyword evidence="5" id="KW-0449">Lipoprotein</keyword>
<accession>A0A974NDN0</accession>
<evidence type="ECO:0000256" key="3">
    <source>
        <dbReference type="ARBA" id="ARBA00023136"/>
    </source>
</evidence>
<evidence type="ECO:0000256" key="1">
    <source>
        <dbReference type="ARBA" id="ARBA00004459"/>
    </source>
</evidence>
<gene>
    <name evidence="8" type="ORF">JHT90_09230</name>
</gene>
<dbReference type="Pfam" id="PF05433">
    <property type="entry name" value="Rick_17kDa_Anti"/>
    <property type="match status" value="1"/>
</dbReference>
<evidence type="ECO:0000256" key="6">
    <source>
        <dbReference type="SAM" id="SignalP"/>
    </source>
</evidence>
<dbReference type="AlphaFoldDB" id="A0A974NDN0"/>
<organism evidence="8 9">
    <name type="scientific">Entomomonas asaccharolytica</name>
    <dbReference type="NCBI Taxonomy" id="2785331"/>
    <lineage>
        <taxon>Bacteria</taxon>
        <taxon>Pseudomonadati</taxon>
        <taxon>Pseudomonadota</taxon>
        <taxon>Gammaproteobacteria</taxon>
        <taxon>Pseudomonadales</taxon>
        <taxon>Pseudomonadaceae</taxon>
        <taxon>Entomomonas</taxon>
    </lineage>
</organism>
<evidence type="ECO:0000313" key="9">
    <source>
        <dbReference type="Proteomes" id="UP000595278"/>
    </source>
</evidence>
<name>A0A974NDN0_9GAMM</name>
<evidence type="ECO:0000256" key="4">
    <source>
        <dbReference type="ARBA" id="ARBA00023139"/>
    </source>
</evidence>
<dbReference type="KEGG" id="eaz:JHT90_09230"/>
<dbReference type="PANTHER" id="PTHR35603">
    <property type="match status" value="1"/>
</dbReference>
<keyword evidence="9" id="KW-1185">Reference proteome</keyword>
<dbReference type="PROSITE" id="PS51257">
    <property type="entry name" value="PROKAR_LIPOPROTEIN"/>
    <property type="match status" value="1"/>
</dbReference>
<evidence type="ECO:0000259" key="7">
    <source>
        <dbReference type="Pfam" id="PF05433"/>
    </source>
</evidence>
<reference evidence="8 9" key="1">
    <citation type="submission" date="2021-01" db="EMBL/GenBank/DDBJ databases">
        <title>Entomomonas sp. F2A isolated from a house cricket (Acheta domesticus).</title>
        <authorList>
            <person name="Spergser J."/>
            <person name="Busse H.-J."/>
        </authorList>
    </citation>
    <scope>NUCLEOTIDE SEQUENCE [LARGE SCALE GENOMIC DNA]</scope>
    <source>
        <strain evidence="8 9">F2A</strain>
    </source>
</reference>
<feature type="signal peptide" evidence="6">
    <location>
        <begin position="1"/>
        <end position="20"/>
    </location>
</feature>
<keyword evidence="4" id="KW-0564">Palmitate</keyword>
<keyword evidence="3" id="KW-0472">Membrane</keyword>
<sequence>MYLKKIAVLLMMMLFIAACSSNNGKETYANNEANRIQTTLTGTIEDIAIVNIDGSSSWKGTLTGSILGGVLGSTIGSGWGRVISSAAGSIGGSFAGAGVERQLTKDEGLKMAIRQDNGNNFTVIVVPDKGQTFNIGDKVKVVSSSSGKVNVYHLGTE</sequence>
<evidence type="ECO:0000313" key="8">
    <source>
        <dbReference type="EMBL" id="QQP84593.1"/>
    </source>
</evidence>
<dbReference type="Proteomes" id="UP000595278">
    <property type="component" value="Chromosome"/>
</dbReference>
<evidence type="ECO:0000256" key="2">
    <source>
        <dbReference type="ARBA" id="ARBA00022729"/>
    </source>
</evidence>
<dbReference type="GO" id="GO:0009279">
    <property type="term" value="C:cell outer membrane"/>
    <property type="evidence" value="ECO:0007669"/>
    <property type="project" value="UniProtKB-SubCell"/>
</dbReference>
<feature type="domain" description="Glycine zipper 2TM" evidence="7">
    <location>
        <begin position="60"/>
        <end position="99"/>
    </location>
</feature>
<feature type="chain" id="PRO_5036686044" description="Glycine zipper 2TM domain-containing protein" evidence="6">
    <location>
        <begin position="21"/>
        <end position="157"/>
    </location>
</feature>
<dbReference type="RefSeq" id="WP_201090490.1">
    <property type="nucleotide sequence ID" value="NZ_CP067393.1"/>
</dbReference>
<dbReference type="InterPro" id="IPR051407">
    <property type="entry name" value="Bact_OM_lipoprot/Surf_antigen"/>
</dbReference>